<dbReference type="SUPFAM" id="SSF49842">
    <property type="entry name" value="TNF-like"/>
    <property type="match status" value="1"/>
</dbReference>
<dbReference type="InterPro" id="IPR008983">
    <property type="entry name" value="Tumour_necrosis_fac-like_dom"/>
</dbReference>
<protein>
    <recommendedName>
        <fullName evidence="2">C1q domain-containing protein</fullName>
    </recommendedName>
</protein>
<reference evidence="3" key="1">
    <citation type="journal article" date="2021" name="Genome Biol. Evol.">
        <title>A High-Quality Reference Genome for a Parasitic Bivalve with Doubly Uniparental Inheritance (Bivalvia: Unionida).</title>
        <authorList>
            <person name="Smith C.H."/>
        </authorList>
    </citation>
    <scope>NUCLEOTIDE SEQUENCE</scope>
    <source>
        <strain evidence="3">CHS0354</strain>
    </source>
</reference>
<evidence type="ECO:0000313" key="3">
    <source>
        <dbReference type="EMBL" id="KAK3603046.1"/>
    </source>
</evidence>
<proteinExistence type="predicted"/>
<feature type="chain" id="PRO_5042031482" description="C1q domain-containing protein" evidence="1">
    <location>
        <begin position="21"/>
        <end position="184"/>
    </location>
</feature>
<feature type="domain" description="C1q" evidence="2">
    <location>
        <begin position="69"/>
        <end position="181"/>
    </location>
</feature>
<sequence>MKLLILIYVLLPIIYDVVRSEPDYTFHKVLDFVENHNTFIFEESKMKDINRPRFKVYTDIPNNNDHVDIKEKDIIEFGVVSENVNGCYNTSTSVFTAPVSGTYIFYLEQTEIRFQYYLVDIVREKNHETLGFIATYNSKVKYDLFAMANLDANEDVWVECVTKNYCSHSGGFYLTFAGILMQEL</sequence>
<keyword evidence="1" id="KW-0732">Signal</keyword>
<reference evidence="3" key="2">
    <citation type="journal article" date="2021" name="Genome Biol. Evol.">
        <title>Developing a high-quality reference genome for a parasitic bivalve with doubly uniparental inheritance (Bivalvia: Unionida).</title>
        <authorList>
            <person name="Smith C.H."/>
        </authorList>
    </citation>
    <scope>NUCLEOTIDE SEQUENCE</scope>
    <source>
        <strain evidence="3">CHS0354</strain>
        <tissue evidence="3">Mantle</tissue>
    </source>
</reference>
<evidence type="ECO:0000259" key="2">
    <source>
        <dbReference type="Pfam" id="PF00386"/>
    </source>
</evidence>
<feature type="signal peptide" evidence="1">
    <location>
        <begin position="1"/>
        <end position="20"/>
    </location>
</feature>
<comment type="caution">
    <text evidence="3">The sequence shown here is derived from an EMBL/GenBank/DDBJ whole genome shotgun (WGS) entry which is preliminary data.</text>
</comment>
<gene>
    <name evidence="3" type="ORF">CHS0354_015737</name>
</gene>
<name>A0AAE0W693_9BIVA</name>
<dbReference type="InterPro" id="IPR001073">
    <property type="entry name" value="C1q_dom"/>
</dbReference>
<reference evidence="3" key="3">
    <citation type="submission" date="2023-05" db="EMBL/GenBank/DDBJ databases">
        <authorList>
            <person name="Smith C.H."/>
        </authorList>
    </citation>
    <scope>NUCLEOTIDE SEQUENCE</scope>
    <source>
        <strain evidence="3">CHS0354</strain>
        <tissue evidence="3">Mantle</tissue>
    </source>
</reference>
<evidence type="ECO:0000313" key="4">
    <source>
        <dbReference type="Proteomes" id="UP001195483"/>
    </source>
</evidence>
<organism evidence="3 4">
    <name type="scientific">Potamilus streckersoni</name>
    <dbReference type="NCBI Taxonomy" id="2493646"/>
    <lineage>
        <taxon>Eukaryota</taxon>
        <taxon>Metazoa</taxon>
        <taxon>Spiralia</taxon>
        <taxon>Lophotrochozoa</taxon>
        <taxon>Mollusca</taxon>
        <taxon>Bivalvia</taxon>
        <taxon>Autobranchia</taxon>
        <taxon>Heteroconchia</taxon>
        <taxon>Palaeoheterodonta</taxon>
        <taxon>Unionida</taxon>
        <taxon>Unionoidea</taxon>
        <taxon>Unionidae</taxon>
        <taxon>Ambleminae</taxon>
        <taxon>Lampsilini</taxon>
        <taxon>Potamilus</taxon>
    </lineage>
</organism>
<dbReference type="Gene3D" id="2.60.120.40">
    <property type="match status" value="1"/>
</dbReference>
<dbReference type="EMBL" id="JAEAOA010000982">
    <property type="protein sequence ID" value="KAK3603046.1"/>
    <property type="molecule type" value="Genomic_DNA"/>
</dbReference>
<dbReference type="Pfam" id="PF00386">
    <property type="entry name" value="C1q"/>
    <property type="match status" value="1"/>
</dbReference>
<dbReference type="AlphaFoldDB" id="A0AAE0W693"/>
<dbReference type="Proteomes" id="UP001195483">
    <property type="component" value="Unassembled WGS sequence"/>
</dbReference>
<evidence type="ECO:0000256" key="1">
    <source>
        <dbReference type="SAM" id="SignalP"/>
    </source>
</evidence>
<accession>A0AAE0W693</accession>
<keyword evidence="4" id="KW-1185">Reference proteome</keyword>